<keyword evidence="2" id="KW-0285">Flavoprotein</keyword>
<dbReference type="GO" id="GO:0071949">
    <property type="term" value="F:FAD binding"/>
    <property type="evidence" value="ECO:0007669"/>
    <property type="project" value="InterPro"/>
</dbReference>
<protein>
    <recommendedName>
        <fullName evidence="6">FAD-binding domain-containing protein</fullName>
    </recommendedName>
</protein>
<dbReference type="Proteomes" id="UP000772434">
    <property type="component" value="Unassembled WGS sequence"/>
</dbReference>
<keyword evidence="3" id="KW-0274">FAD</keyword>
<keyword evidence="8" id="KW-1185">Reference proteome</keyword>
<gene>
    <name evidence="7" type="ORF">BDP27DRAFT_413861</name>
</gene>
<evidence type="ECO:0000256" key="5">
    <source>
        <dbReference type="ARBA" id="ARBA00023033"/>
    </source>
</evidence>
<dbReference type="PANTHER" id="PTHR13789:SF306">
    <property type="entry name" value="HYDROXYLASE, PUTATIVE-RELATED"/>
    <property type="match status" value="1"/>
</dbReference>
<evidence type="ECO:0000256" key="2">
    <source>
        <dbReference type="ARBA" id="ARBA00022630"/>
    </source>
</evidence>
<feature type="domain" description="FAD-binding" evidence="6">
    <location>
        <begin position="4"/>
        <end position="261"/>
    </location>
</feature>
<keyword evidence="5" id="KW-0503">Monooxygenase</keyword>
<dbReference type="GO" id="GO:0004497">
    <property type="term" value="F:monooxygenase activity"/>
    <property type="evidence" value="ECO:0007669"/>
    <property type="project" value="UniProtKB-KW"/>
</dbReference>
<dbReference type="EMBL" id="JADNRY010000024">
    <property type="protein sequence ID" value="KAF9072444.1"/>
    <property type="molecule type" value="Genomic_DNA"/>
</dbReference>
<evidence type="ECO:0000256" key="1">
    <source>
        <dbReference type="ARBA" id="ARBA00007992"/>
    </source>
</evidence>
<accession>A0A9P5Q062</accession>
<evidence type="ECO:0000313" key="8">
    <source>
        <dbReference type="Proteomes" id="UP000772434"/>
    </source>
</evidence>
<dbReference type="InterPro" id="IPR050493">
    <property type="entry name" value="FAD-dep_Monooxygenase_BioMet"/>
</dbReference>
<dbReference type="SUPFAM" id="SSF51905">
    <property type="entry name" value="FAD/NAD(P)-binding domain"/>
    <property type="match status" value="1"/>
</dbReference>
<dbReference type="InterPro" id="IPR002938">
    <property type="entry name" value="FAD-bd"/>
</dbReference>
<dbReference type="Pfam" id="PF01494">
    <property type="entry name" value="FAD_binding_3"/>
    <property type="match status" value="1"/>
</dbReference>
<organism evidence="7 8">
    <name type="scientific">Rhodocollybia butyracea</name>
    <dbReference type="NCBI Taxonomy" id="206335"/>
    <lineage>
        <taxon>Eukaryota</taxon>
        <taxon>Fungi</taxon>
        <taxon>Dikarya</taxon>
        <taxon>Basidiomycota</taxon>
        <taxon>Agaricomycotina</taxon>
        <taxon>Agaricomycetes</taxon>
        <taxon>Agaricomycetidae</taxon>
        <taxon>Agaricales</taxon>
        <taxon>Marasmiineae</taxon>
        <taxon>Omphalotaceae</taxon>
        <taxon>Rhodocollybia</taxon>
    </lineage>
</organism>
<proteinExistence type="inferred from homology"/>
<dbReference type="AlphaFoldDB" id="A0A9P5Q062"/>
<evidence type="ECO:0000259" key="6">
    <source>
        <dbReference type="Pfam" id="PF01494"/>
    </source>
</evidence>
<keyword evidence="4" id="KW-0560">Oxidoreductase</keyword>
<comment type="caution">
    <text evidence="7">The sequence shown here is derived from an EMBL/GenBank/DDBJ whole genome shotgun (WGS) entry which is preliminary data.</text>
</comment>
<evidence type="ECO:0000256" key="4">
    <source>
        <dbReference type="ARBA" id="ARBA00023002"/>
    </source>
</evidence>
<dbReference type="Gene3D" id="3.50.50.60">
    <property type="entry name" value="FAD/NAD(P)-binding domain"/>
    <property type="match status" value="1"/>
</dbReference>
<evidence type="ECO:0000313" key="7">
    <source>
        <dbReference type="EMBL" id="KAF9072444.1"/>
    </source>
</evidence>
<dbReference type="OrthoDB" id="420606at2759"/>
<name>A0A9P5Q062_9AGAR</name>
<dbReference type="InterPro" id="IPR036188">
    <property type="entry name" value="FAD/NAD-bd_sf"/>
</dbReference>
<evidence type="ECO:0000256" key="3">
    <source>
        <dbReference type="ARBA" id="ARBA00022827"/>
    </source>
</evidence>
<comment type="similarity">
    <text evidence="1">Belongs to the paxM FAD-dependent monooxygenase family.</text>
</comment>
<dbReference type="PANTHER" id="PTHR13789">
    <property type="entry name" value="MONOOXYGENASE"/>
    <property type="match status" value="1"/>
</dbReference>
<reference evidence="7" key="1">
    <citation type="submission" date="2020-11" db="EMBL/GenBank/DDBJ databases">
        <authorList>
            <consortium name="DOE Joint Genome Institute"/>
            <person name="Ahrendt S."/>
            <person name="Riley R."/>
            <person name="Andreopoulos W."/>
            <person name="Labutti K."/>
            <person name="Pangilinan J."/>
            <person name="Ruiz-Duenas F.J."/>
            <person name="Barrasa J.M."/>
            <person name="Sanchez-Garcia M."/>
            <person name="Camarero S."/>
            <person name="Miyauchi S."/>
            <person name="Serrano A."/>
            <person name="Linde D."/>
            <person name="Babiker R."/>
            <person name="Drula E."/>
            <person name="Ayuso-Fernandez I."/>
            <person name="Pacheco R."/>
            <person name="Padilla G."/>
            <person name="Ferreira P."/>
            <person name="Barriuso J."/>
            <person name="Kellner H."/>
            <person name="Castanera R."/>
            <person name="Alfaro M."/>
            <person name="Ramirez L."/>
            <person name="Pisabarro A.G."/>
            <person name="Kuo A."/>
            <person name="Tritt A."/>
            <person name="Lipzen A."/>
            <person name="He G."/>
            <person name="Yan M."/>
            <person name="Ng V."/>
            <person name="Cullen D."/>
            <person name="Martin F."/>
            <person name="Rosso M.-N."/>
            <person name="Henrissat B."/>
            <person name="Hibbett D."/>
            <person name="Martinez A.T."/>
            <person name="Grigoriev I.V."/>
        </authorList>
    </citation>
    <scope>NUCLEOTIDE SEQUENCE</scope>
    <source>
        <strain evidence="7">AH 40177</strain>
    </source>
</reference>
<sequence>MYKILQDWGIEDEFKKISSKPDTINMLSFAGWYLGSFRWDSEVLKETRGEFGLTTYGALQALLYRTALSSGASIRFGAKVVSLSPCSKYPSVTLACGEVIHADVLVGADGVNGVTRKYITSNEGVSKETGIGAERADLCMFSVSIPKQSILEDPELAYLINRRNNDMFVWLGYTSAAVGFPSGESCDFSLYVYGPDDQTRDLPSILRGAEPSLIKLARLATGFHGHSEHRTPTPLAHEYVLDKWTEDKLVVIGEAAHPLPVSVTARPAFYILLILFLSARFSTILRIIG</sequence>